<evidence type="ECO:0000256" key="1">
    <source>
        <dbReference type="SAM" id="MobiDB-lite"/>
    </source>
</evidence>
<name>A0A846ZRM7_9GAMM</name>
<dbReference type="InterPro" id="IPR018683">
    <property type="entry name" value="DUF2169"/>
</dbReference>
<feature type="domain" description="DUF2169" evidence="2">
    <location>
        <begin position="20"/>
        <end position="304"/>
    </location>
</feature>
<dbReference type="EMBL" id="JAAZQD010000007">
    <property type="protein sequence ID" value="NKZ40188.1"/>
    <property type="molecule type" value="Genomic_DNA"/>
</dbReference>
<dbReference type="AlphaFoldDB" id="A0A846ZRM7"/>
<dbReference type="RefSeq" id="WP_168609973.1">
    <property type="nucleotide sequence ID" value="NZ_JAAZQD010000007.1"/>
</dbReference>
<evidence type="ECO:0000259" key="2">
    <source>
        <dbReference type="Pfam" id="PF09937"/>
    </source>
</evidence>
<evidence type="ECO:0000313" key="3">
    <source>
        <dbReference type="EMBL" id="NKZ40188.1"/>
    </source>
</evidence>
<sequence length="863" mass="95512">MKIVKPMTLGLMHRPYRWRGRDRLLTATLQFFQLGGRAESLLRDNLQWRKLIDQLPMGRPLDELMPKQRGEVLLTGQAHAAHGLATTEMTVRLTLGEIDKSVRVIGDREWMYGMLPLLQITPPAPFTSMPLRWENAFGGDRHPGNPKGRGYLPKRLAALVGRNHGSMPNLERVGEPVRNHRRVYEPAGFGPLDVSWMPRRQWIGTYDKQWHAKGFPGLADDTDPEFFNAAPLDQRIEGLFQGGESYRLEGMHPQHPVIEGCLPDMRPRVFLHRKGAAADVVEEVPLRFDTVWFFPEVELGVAIHRGEAMTQDSMALDIDALMCAYEHQSDAPRPVQHYGETLAVRMNRDTLARHVFNESQLTPDLDAATQARHAHEEEQERAKKRRARETREADMRAEFEAHGGLPPAEAPQEEEDPVSIQTPSAAALKRGDFDLGPLLDSAQQAAEQARQKAQARREEALAKFGELPEAAPPTAMNEAEALDLAQHGDVALGMLSEIGDTQPSPPPIAQLEDLQRKARLAAPTPTAPVRPLTSAAATAIGQWIVQRVREGESLRGCDLAGANLRGAILSGADLSGALLESSDLSGARLEGANFSEVALTGACLDAADCTSAMFDGANLARTRARRTVFRSASFKGTQSAESDWQDADLSGAHMDQWTASNINLVRADLRGTRLSDCVLLHARGQGSHWEHSHWERTVALGSDFNASDWSEAALERSVLMECLLTDSRWSGARLIRVQAGGGADWSRADLQRVDADRSSWRDATLLDVDLTDGEFRQCDFSGANLAGSTLQRSLFYRSLFMGSDLGSARAEAADFYQAMCRRADFRDADLHGANFMQADCTEAHFDHACLDEVRLEPGRRLPR</sequence>
<dbReference type="PANTHER" id="PTHR14136:SF17">
    <property type="entry name" value="BTB_POZ DOMAIN-CONTAINING PROTEIN KCTD9"/>
    <property type="match status" value="1"/>
</dbReference>
<reference evidence="3 4" key="1">
    <citation type="journal article" date="2017" name="Int. J. Syst. Evol. Microbiol.">
        <title>Oleiagrimonas citrea sp. nov., a marine bacterium isolated from tidal flat sediment and emended description of the genus Oleiagrimonas Fang et al. 2015 and Oleiagrimonas soli.</title>
        <authorList>
            <person name="Yang S.H."/>
            <person name="Seo H.S."/>
            <person name="Seong C.N."/>
            <person name="Kwon K.K."/>
        </authorList>
    </citation>
    <scope>NUCLEOTIDE SEQUENCE [LARGE SCALE GENOMIC DNA]</scope>
    <source>
        <strain evidence="3 4">MEBiC09124</strain>
    </source>
</reference>
<dbReference type="Pfam" id="PF09937">
    <property type="entry name" value="DUF2169"/>
    <property type="match status" value="1"/>
</dbReference>
<evidence type="ECO:0000313" key="4">
    <source>
        <dbReference type="Proteomes" id="UP000541636"/>
    </source>
</evidence>
<feature type="compositionally biased region" description="Basic and acidic residues" evidence="1">
    <location>
        <begin position="389"/>
        <end position="401"/>
    </location>
</feature>
<gene>
    <name evidence="3" type="ORF">HF690_14605</name>
</gene>
<dbReference type="Gene3D" id="2.160.20.80">
    <property type="entry name" value="E3 ubiquitin-protein ligase SopA"/>
    <property type="match status" value="2"/>
</dbReference>
<dbReference type="Proteomes" id="UP000541636">
    <property type="component" value="Unassembled WGS sequence"/>
</dbReference>
<protein>
    <submittedName>
        <fullName evidence="3">DUF2169 domain-containing protein</fullName>
    </submittedName>
</protein>
<dbReference type="PANTHER" id="PTHR14136">
    <property type="entry name" value="BTB_POZ DOMAIN-CONTAINING PROTEIN KCTD9"/>
    <property type="match status" value="1"/>
</dbReference>
<organism evidence="3 4">
    <name type="scientific">Oleiagrimonas citrea</name>
    <dbReference type="NCBI Taxonomy" id="1665687"/>
    <lineage>
        <taxon>Bacteria</taxon>
        <taxon>Pseudomonadati</taxon>
        <taxon>Pseudomonadota</taxon>
        <taxon>Gammaproteobacteria</taxon>
        <taxon>Lysobacterales</taxon>
        <taxon>Rhodanobacteraceae</taxon>
        <taxon>Oleiagrimonas</taxon>
    </lineage>
</organism>
<comment type="caution">
    <text evidence="3">The sequence shown here is derived from an EMBL/GenBank/DDBJ whole genome shotgun (WGS) entry which is preliminary data.</text>
</comment>
<accession>A0A846ZRM7</accession>
<dbReference type="InterPro" id="IPR001646">
    <property type="entry name" value="5peptide_repeat"/>
</dbReference>
<feature type="region of interest" description="Disordered" evidence="1">
    <location>
        <begin position="358"/>
        <end position="422"/>
    </location>
</feature>
<dbReference type="SUPFAM" id="SSF141571">
    <property type="entry name" value="Pentapeptide repeat-like"/>
    <property type="match status" value="2"/>
</dbReference>
<dbReference type="Pfam" id="PF00805">
    <property type="entry name" value="Pentapeptide"/>
    <property type="match status" value="5"/>
</dbReference>
<keyword evidence="4" id="KW-1185">Reference proteome</keyword>
<proteinExistence type="predicted"/>
<dbReference type="InterPro" id="IPR051082">
    <property type="entry name" value="Pentapeptide-BTB/POZ_domain"/>
</dbReference>